<dbReference type="SUPFAM" id="SSF51735">
    <property type="entry name" value="NAD(P)-binding Rossmann-fold domains"/>
    <property type="match status" value="1"/>
</dbReference>
<dbReference type="PATRIC" id="fig|162209.4.peg.4082"/>
<accession>A0A0U2VXG1</accession>
<feature type="domain" description="GFO/IDH/MocA-like oxidoreductase" evidence="2">
    <location>
        <begin position="135"/>
        <end position="257"/>
    </location>
</feature>
<reference evidence="3 4" key="2">
    <citation type="journal article" date="2016" name="Genome Announc.">
        <title>Complete Genome Sequences of Two Interactive Moderate Thermophiles, Paenibacillus napthalenovorans 32O-Y and Paenibacillus sp. 32O-W.</title>
        <authorList>
            <person name="Butler R.R.III."/>
            <person name="Wang J."/>
            <person name="Stark B.C."/>
            <person name="Pombert J.F."/>
        </authorList>
    </citation>
    <scope>NUCLEOTIDE SEQUENCE [LARGE SCALE GENOMIC DNA]</scope>
    <source>
        <strain evidence="3 4">32O-Y</strain>
    </source>
</reference>
<dbReference type="STRING" id="162209.IJ22_38360"/>
<gene>
    <name evidence="3" type="ORF">IJ22_38360</name>
</gene>
<evidence type="ECO:0000313" key="3">
    <source>
        <dbReference type="EMBL" id="ALS24167.1"/>
    </source>
</evidence>
<evidence type="ECO:0000259" key="1">
    <source>
        <dbReference type="Pfam" id="PF01408"/>
    </source>
</evidence>
<protein>
    <submittedName>
        <fullName evidence="3">Oxidoreductase</fullName>
    </submittedName>
</protein>
<sequence length="344" mass="38409">MISERKVKFAIVGCGHIAKKHIESIQNSEIAELAAICDTNPERLKEFSEQYNVEGFSSIEEMLQQRKEIEVVNICTPSGLHKPLAMIAANYKKHIVVEKPIALTMEDAEAIIAVCKENNVKLSVVHPNRFRPAMQMLKNTMANKLLGKISHVNATVRWNRNQAYYDQAAWRGTKQFDGGVLMNQAIHNLDLMIWLFGPIKEVQSYTATRLRQIESEDVAVSVVKFEEGFLGVIEAAVTIYPKNLEESISVFGEKGSVIIGGPTANWVKHIQIEAYNQEETDSLVNGIHNDPYGISGHSIIINDMAHCVINPNRYPVVSGENGKEALKLVLAVYESSELNRPVTL</sequence>
<dbReference type="SUPFAM" id="SSF55347">
    <property type="entry name" value="Glyceraldehyde-3-phosphate dehydrogenase-like, C-terminal domain"/>
    <property type="match status" value="1"/>
</dbReference>
<dbReference type="PANTHER" id="PTHR43249">
    <property type="entry name" value="UDP-N-ACETYL-2-AMINO-2-DEOXY-D-GLUCURONATE OXIDASE"/>
    <property type="match status" value="1"/>
</dbReference>
<dbReference type="KEGG" id="pnp:IJ22_38360"/>
<dbReference type="InterPro" id="IPR052515">
    <property type="entry name" value="Gfo/Idh/MocA_Oxidoreductase"/>
</dbReference>
<dbReference type="Gene3D" id="3.30.360.10">
    <property type="entry name" value="Dihydrodipicolinate Reductase, domain 2"/>
    <property type="match status" value="1"/>
</dbReference>
<name>A0A0U2VXG1_9BACL</name>
<dbReference type="InterPro" id="IPR036291">
    <property type="entry name" value="NAD(P)-bd_dom_sf"/>
</dbReference>
<evidence type="ECO:0000313" key="4">
    <source>
        <dbReference type="Proteomes" id="UP000061660"/>
    </source>
</evidence>
<dbReference type="InterPro" id="IPR055170">
    <property type="entry name" value="GFO_IDH_MocA-like_dom"/>
</dbReference>
<dbReference type="Pfam" id="PF22725">
    <property type="entry name" value="GFO_IDH_MocA_C3"/>
    <property type="match status" value="1"/>
</dbReference>
<dbReference type="InterPro" id="IPR000683">
    <property type="entry name" value="Gfo/Idh/MocA-like_OxRdtase_N"/>
</dbReference>
<keyword evidence="4" id="KW-1185">Reference proteome</keyword>
<dbReference type="GO" id="GO:0000166">
    <property type="term" value="F:nucleotide binding"/>
    <property type="evidence" value="ECO:0007669"/>
    <property type="project" value="InterPro"/>
</dbReference>
<evidence type="ECO:0000259" key="2">
    <source>
        <dbReference type="Pfam" id="PF22725"/>
    </source>
</evidence>
<dbReference type="Pfam" id="PF01408">
    <property type="entry name" value="GFO_IDH_MocA"/>
    <property type="match status" value="1"/>
</dbReference>
<dbReference type="EMBL" id="CP013652">
    <property type="protein sequence ID" value="ALS24167.1"/>
    <property type="molecule type" value="Genomic_DNA"/>
</dbReference>
<dbReference type="OrthoDB" id="9815825at2"/>
<dbReference type="PANTHER" id="PTHR43249:SF1">
    <property type="entry name" value="D-GLUCOSIDE 3-DEHYDROGENASE"/>
    <property type="match status" value="1"/>
</dbReference>
<proteinExistence type="predicted"/>
<dbReference type="Gene3D" id="3.40.50.720">
    <property type="entry name" value="NAD(P)-binding Rossmann-like Domain"/>
    <property type="match status" value="1"/>
</dbReference>
<dbReference type="AlphaFoldDB" id="A0A0U2VXG1"/>
<organism evidence="3 4">
    <name type="scientific">Paenibacillus naphthalenovorans</name>
    <dbReference type="NCBI Taxonomy" id="162209"/>
    <lineage>
        <taxon>Bacteria</taxon>
        <taxon>Bacillati</taxon>
        <taxon>Bacillota</taxon>
        <taxon>Bacilli</taxon>
        <taxon>Bacillales</taxon>
        <taxon>Paenibacillaceae</taxon>
        <taxon>Paenibacillus</taxon>
    </lineage>
</organism>
<reference evidence="4" key="1">
    <citation type="submission" date="2015-12" db="EMBL/GenBank/DDBJ databases">
        <title>Complete genome sequences of two moderately thermophilic Paenibacillus species.</title>
        <authorList>
            <person name="Butler R.III."/>
            <person name="Wang J."/>
            <person name="Stark B.C."/>
            <person name="Pombert J.-F."/>
        </authorList>
    </citation>
    <scope>NUCLEOTIDE SEQUENCE [LARGE SCALE GENOMIC DNA]</scope>
    <source>
        <strain evidence="4">32O-Y</strain>
    </source>
</reference>
<feature type="domain" description="Gfo/Idh/MocA-like oxidoreductase N-terminal" evidence="1">
    <location>
        <begin position="8"/>
        <end position="125"/>
    </location>
</feature>
<dbReference type="Proteomes" id="UP000061660">
    <property type="component" value="Chromosome"/>
</dbReference>
<dbReference type="RefSeq" id="WP_062409905.1">
    <property type="nucleotide sequence ID" value="NZ_CP013652.1"/>
</dbReference>